<dbReference type="SMART" id="SM00487">
    <property type="entry name" value="DEXDc"/>
    <property type="match status" value="1"/>
</dbReference>
<dbReference type="PROSITE" id="PS51194">
    <property type="entry name" value="HELICASE_CTER"/>
    <property type="match status" value="1"/>
</dbReference>
<dbReference type="CDD" id="cd18794">
    <property type="entry name" value="SF2_C_RecQ"/>
    <property type="match status" value="1"/>
</dbReference>
<dbReference type="EMBL" id="AHCD03000044">
    <property type="protein sequence ID" value="KAF7781166.1"/>
    <property type="molecule type" value="Genomic_DNA"/>
</dbReference>
<dbReference type="InterPro" id="IPR027417">
    <property type="entry name" value="P-loop_NTPase"/>
</dbReference>
<keyword evidence="8" id="KW-0413">Isomerase</keyword>
<evidence type="ECO:0000256" key="12">
    <source>
        <dbReference type="ARBA" id="ARBA00044550"/>
    </source>
</evidence>
<dbReference type="GO" id="GO:0003677">
    <property type="term" value="F:DNA binding"/>
    <property type="evidence" value="ECO:0007669"/>
    <property type="project" value="UniProtKB-KW"/>
</dbReference>
<evidence type="ECO:0000256" key="2">
    <source>
        <dbReference type="ARBA" id="ARBA00022723"/>
    </source>
</evidence>
<evidence type="ECO:0000259" key="14">
    <source>
        <dbReference type="PROSITE" id="PS51194"/>
    </source>
</evidence>
<dbReference type="PANTHER" id="PTHR13710:SF105">
    <property type="entry name" value="ATP-DEPENDENT DNA HELICASE Q1"/>
    <property type="match status" value="1"/>
</dbReference>
<keyword evidence="6" id="KW-0067">ATP-binding</keyword>
<dbReference type="SUPFAM" id="SSF52540">
    <property type="entry name" value="P-loop containing nucleoside triphosphate hydrolases"/>
    <property type="match status" value="1"/>
</dbReference>
<dbReference type="PANTHER" id="PTHR13710">
    <property type="entry name" value="DNA HELICASE RECQ FAMILY MEMBER"/>
    <property type="match status" value="1"/>
</dbReference>
<dbReference type="InterPro" id="IPR002464">
    <property type="entry name" value="DNA/RNA_helicase_DEAH_CS"/>
</dbReference>
<reference evidence="15 16" key="1">
    <citation type="journal article" date="2012" name="J. Bacteriol.">
        <title>Genome sequence of the cycloprodigiosin-producing bacterial strain Pseudoalteromonas rubra ATCC 29570(T).</title>
        <authorList>
            <person name="Xie B.B."/>
            <person name="Shu Y.L."/>
            <person name="Qin Q.L."/>
            <person name="Rong J.C."/>
            <person name="Zhang X.Y."/>
            <person name="Chen X.L."/>
            <person name="Zhou B.C."/>
            <person name="Zhang Y.Z."/>
        </authorList>
    </citation>
    <scope>NUCLEOTIDE SEQUENCE [LARGE SCALE GENOMIC DNA]</scope>
    <source>
        <strain evidence="15 16">DSM 6842</strain>
    </source>
</reference>
<evidence type="ECO:0000256" key="10">
    <source>
        <dbReference type="ARBA" id="ARBA00034808"/>
    </source>
</evidence>
<dbReference type="InterPro" id="IPR004589">
    <property type="entry name" value="DNA_helicase_ATP-dep_RecQ"/>
</dbReference>
<dbReference type="AlphaFoldDB" id="A0A8T0BZE0"/>
<dbReference type="InterPro" id="IPR032284">
    <property type="entry name" value="RecQ_Zn-bd"/>
</dbReference>
<evidence type="ECO:0000256" key="9">
    <source>
        <dbReference type="ARBA" id="ARBA00034617"/>
    </source>
</evidence>
<keyword evidence="5 15" id="KW-0347">Helicase</keyword>
<dbReference type="GO" id="GO:0043138">
    <property type="term" value="F:3'-5' DNA helicase activity"/>
    <property type="evidence" value="ECO:0007669"/>
    <property type="project" value="UniProtKB-EC"/>
</dbReference>
<dbReference type="InterPro" id="IPR011545">
    <property type="entry name" value="DEAD/DEAH_box_helicase_dom"/>
</dbReference>
<evidence type="ECO:0000313" key="16">
    <source>
        <dbReference type="Proteomes" id="UP000016480"/>
    </source>
</evidence>
<evidence type="ECO:0000256" key="4">
    <source>
        <dbReference type="ARBA" id="ARBA00022801"/>
    </source>
</evidence>
<name>A0A8T0BZE0_9GAMM</name>
<proteinExistence type="inferred from homology"/>
<dbReference type="GO" id="GO:0043590">
    <property type="term" value="C:bacterial nucleoid"/>
    <property type="evidence" value="ECO:0007669"/>
    <property type="project" value="TreeGrafter"/>
</dbReference>
<dbReference type="GO" id="GO:0005524">
    <property type="term" value="F:ATP binding"/>
    <property type="evidence" value="ECO:0007669"/>
    <property type="project" value="UniProtKB-KW"/>
</dbReference>
<dbReference type="NCBIfam" id="TIGR00614">
    <property type="entry name" value="recQ_fam"/>
    <property type="match status" value="1"/>
</dbReference>
<dbReference type="Pfam" id="PF16124">
    <property type="entry name" value="RecQ_Zn_bind"/>
    <property type="match status" value="1"/>
</dbReference>
<dbReference type="GO" id="GO:0005737">
    <property type="term" value="C:cytoplasm"/>
    <property type="evidence" value="ECO:0007669"/>
    <property type="project" value="TreeGrafter"/>
</dbReference>
<keyword evidence="2" id="KW-0479">Metal-binding</keyword>
<organism evidence="15 16">
    <name type="scientific">Pseudoalteromonas rubra</name>
    <dbReference type="NCBI Taxonomy" id="43658"/>
    <lineage>
        <taxon>Bacteria</taxon>
        <taxon>Pseudomonadati</taxon>
        <taxon>Pseudomonadota</taxon>
        <taxon>Gammaproteobacteria</taxon>
        <taxon>Alteromonadales</taxon>
        <taxon>Pseudoalteromonadaceae</taxon>
        <taxon>Pseudoalteromonas</taxon>
    </lineage>
</organism>
<evidence type="ECO:0000256" key="7">
    <source>
        <dbReference type="ARBA" id="ARBA00023125"/>
    </source>
</evidence>
<dbReference type="GO" id="GO:0006281">
    <property type="term" value="P:DNA repair"/>
    <property type="evidence" value="ECO:0007669"/>
    <property type="project" value="TreeGrafter"/>
</dbReference>
<comment type="similarity">
    <text evidence="1">Belongs to the helicase family. RecQ subfamily.</text>
</comment>
<evidence type="ECO:0000256" key="6">
    <source>
        <dbReference type="ARBA" id="ARBA00022840"/>
    </source>
</evidence>
<evidence type="ECO:0000256" key="5">
    <source>
        <dbReference type="ARBA" id="ARBA00022806"/>
    </source>
</evidence>
<dbReference type="PROSITE" id="PS51192">
    <property type="entry name" value="HELICASE_ATP_BIND_1"/>
    <property type="match status" value="1"/>
</dbReference>
<dbReference type="GO" id="GO:0009378">
    <property type="term" value="F:four-way junction helicase activity"/>
    <property type="evidence" value="ECO:0007669"/>
    <property type="project" value="TreeGrafter"/>
</dbReference>
<dbReference type="Pfam" id="PF00271">
    <property type="entry name" value="Helicase_C"/>
    <property type="match status" value="1"/>
</dbReference>
<evidence type="ECO:0000256" key="8">
    <source>
        <dbReference type="ARBA" id="ARBA00023235"/>
    </source>
</evidence>
<comment type="catalytic activity">
    <reaction evidence="9">
        <text>Couples ATP hydrolysis with the unwinding of duplex DNA by translocating in the 3'-5' direction.</text>
        <dbReference type="EC" id="5.6.2.4"/>
    </reaction>
</comment>
<dbReference type="GO" id="GO:0046872">
    <property type="term" value="F:metal ion binding"/>
    <property type="evidence" value="ECO:0007669"/>
    <property type="project" value="UniProtKB-KW"/>
</dbReference>
<gene>
    <name evidence="15" type="primary">recQ</name>
    <name evidence="15" type="ORF">PRUB_b0303</name>
</gene>
<dbReference type="GeneID" id="61360105"/>
<dbReference type="GO" id="GO:0030894">
    <property type="term" value="C:replisome"/>
    <property type="evidence" value="ECO:0007669"/>
    <property type="project" value="TreeGrafter"/>
</dbReference>
<accession>A0A8T0BZE0</accession>
<keyword evidence="3" id="KW-0547">Nucleotide-binding</keyword>
<keyword evidence="4" id="KW-0378">Hydrolase</keyword>
<evidence type="ECO:0000256" key="11">
    <source>
        <dbReference type="ARBA" id="ARBA00044535"/>
    </source>
</evidence>
<evidence type="ECO:0000256" key="1">
    <source>
        <dbReference type="ARBA" id="ARBA00005446"/>
    </source>
</evidence>
<dbReference type="InterPro" id="IPR001650">
    <property type="entry name" value="Helicase_C-like"/>
</dbReference>
<dbReference type="InterPro" id="IPR036388">
    <property type="entry name" value="WH-like_DNA-bd_sf"/>
</dbReference>
<dbReference type="RefSeq" id="WP_010384284.1">
    <property type="nucleotide sequence ID" value="NZ_AHCD03000044.1"/>
</dbReference>
<dbReference type="InterPro" id="IPR014001">
    <property type="entry name" value="Helicase_ATP-bd"/>
</dbReference>
<evidence type="ECO:0000313" key="15">
    <source>
        <dbReference type="EMBL" id="KAF7781166.1"/>
    </source>
</evidence>
<evidence type="ECO:0000256" key="3">
    <source>
        <dbReference type="ARBA" id="ARBA00022741"/>
    </source>
</evidence>
<dbReference type="SMART" id="SM00490">
    <property type="entry name" value="HELICc"/>
    <property type="match status" value="1"/>
</dbReference>
<comment type="caution">
    <text evidence="15">The sequence shown here is derived from an EMBL/GenBank/DDBJ whole genome shotgun (WGS) entry which is preliminary data.</text>
</comment>
<keyword evidence="7" id="KW-0238">DNA-binding</keyword>
<evidence type="ECO:0000259" key="13">
    <source>
        <dbReference type="PROSITE" id="PS51192"/>
    </source>
</evidence>
<protein>
    <recommendedName>
        <fullName evidence="11">ATP-dependent DNA helicase RecQ</fullName>
        <ecNumber evidence="10">5.6.2.4</ecNumber>
    </recommendedName>
    <alternativeName>
        <fullName evidence="12">DNA 3'-5' helicase RecQ</fullName>
    </alternativeName>
</protein>
<dbReference type="Pfam" id="PF00270">
    <property type="entry name" value="DEAD"/>
    <property type="match status" value="1"/>
</dbReference>
<dbReference type="Gene3D" id="1.10.10.10">
    <property type="entry name" value="Winged helix-like DNA-binding domain superfamily/Winged helix DNA-binding domain"/>
    <property type="match status" value="1"/>
</dbReference>
<dbReference type="Gene3D" id="3.40.50.300">
    <property type="entry name" value="P-loop containing nucleotide triphosphate hydrolases"/>
    <property type="match status" value="2"/>
</dbReference>
<feature type="domain" description="Helicase ATP-binding" evidence="13">
    <location>
        <begin position="27"/>
        <end position="195"/>
    </location>
</feature>
<dbReference type="EC" id="5.6.2.4" evidence="10"/>
<sequence>MNESVIHQTLSQRFGFSAFRPGQEQTVTQLVNGHSSLAIFPTGSGKSLCYQLTALQLPNLTLVISPLLALMKDQLEFLHSKNINAASLDSTLTREQSQSVMQNVRNGSIKVLMISVERFKNERFREFIKQVPVSMLVVDEAHCISEWGHNFRPDYLKLPDYRNELNIPLVLLLTATATKKVKRDMANRFDIKPEHIVQTGFYRANLDLSVYAYPEEQKVQALIGYLKQQAGAGIVYVTLQQQAEQVAKQLQAAGVNAAAYHAGLDDSLRQSIQNDFMSNHKQVIVATIAFGMGIDKSDIRFVVHYDLPKSIENYSQEIGRAGRDGQFSECITLANLDGVATLENFVYADTPEQASIQALIDEIQSQQQQGLWEMQELSASKVSNIRLLALKTLLVQLELKGVIEAKYAFYADFRFKWLRTEQEVISMFDANRQQFIQQIIANTQFKKVWGTVDIQTLVQLGHDRNRIVAALDYLHEQGHIELESKRMMQVYQVDETKLAEPDLAKELADYFLEKEQAEVKRIAAMLRFFELNTCLSYNLARYFDDENAPEQCGHCSACRGQIAQLTQSKETEFPSDDTLRNDLNALKQHLMQIGVTPSLAILTRFLTGMTSPLATSSKFRQRAGFGSCADIRYQQVLSKVKQLGFGG</sequence>
<feature type="domain" description="Helicase C-terminal" evidence="14">
    <location>
        <begin position="218"/>
        <end position="371"/>
    </location>
</feature>
<dbReference type="PROSITE" id="PS00690">
    <property type="entry name" value="DEAH_ATP_HELICASE"/>
    <property type="match status" value="1"/>
</dbReference>
<dbReference type="CDD" id="cd18018">
    <property type="entry name" value="DEXHc_RecQ4-like"/>
    <property type="match status" value="1"/>
</dbReference>
<dbReference type="GO" id="GO:0006310">
    <property type="term" value="P:DNA recombination"/>
    <property type="evidence" value="ECO:0007669"/>
    <property type="project" value="InterPro"/>
</dbReference>
<dbReference type="GO" id="GO:0016787">
    <property type="term" value="F:hydrolase activity"/>
    <property type="evidence" value="ECO:0007669"/>
    <property type="project" value="UniProtKB-KW"/>
</dbReference>
<dbReference type="Proteomes" id="UP000016480">
    <property type="component" value="Unassembled WGS sequence"/>
</dbReference>